<geneLocation type="plasmid" evidence="1 2">
    <name>pAA</name>
</geneLocation>
<proteinExistence type="predicted"/>
<organism evidence="1 2">
    <name type="scientific">Escherichia coli O44:H18 (strain 042 / EAEC)</name>
    <dbReference type="NCBI Taxonomy" id="216592"/>
    <lineage>
        <taxon>Bacteria</taxon>
        <taxon>Pseudomonadati</taxon>
        <taxon>Pseudomonadota</taxon>
        <taxon>Gammaproteobacteria</taxon>
        <taxon>Enterobacterales</taxon>
        <taxon>Enterobacteriaceae</taxon>
        <taxon>Escherichia</taxon>
    </lineage>
</organism>
<dbReference type="AlphaFoldDB" id="D3H538"/>
<keyword evidence="1" id="KW-0614">Plasmid</keyword>
<dbReference type="HOGENOM" id="CLU_3042884_0_0_6"/>
<sequence>MVTRKSQETLWRHTYQKNSFTAQDTSMHELLSTGPPKWPFFCFRSERIVMIECK</sequence>
<evidence type="ECO:0000313" key="2">
    <source>
        <dbReference type="Proteomes" id="UP000001407"/>
    </source>
</evidence>
<gene>
    <name evidence="1" type="ordered locus">EC042_pAA047</name>
</gene>
<dbReference type="KEGG" id="elo:EC042_pAA047"/>
<evidence type="ECO:0000313" key="1">
    <source>
        <dbReference type="EMBL" id="CBG27799.1"/>
    </source>
</evidence>
<protein>
    <submittedName>
        <fullName evidence="1">Uncharacterized protein</fullName>
    </submittedName>
</protein>
<reference evidence="1 2" key="1">
    <citation type="journal article" date="2010" name="PLoS ONE">
        <title>Complete genome sequence and comparative metabolic profiling of the prototypical enteroaggregative Escherichia coli strain 042.</title>
        <authorList>
            <person name="Chaudhuri R.R."/>
            <person name="Sebaihia M."/>
            <person name="Hobman J.L."/>
            <person name="Webber M.A."/>
            <person name="Leyton D.L."/>
            <person name="Goldberg M.D."/>
            <person name="Cunningham A.F."/>
            <person name="Scott-Tucker A."/>
            <person name="Ferguson P.R."/>
            <person name="Thomas C.M."/>
            <person name="Frankel G."/>
            <person name="Tang C.M."/>
            <person name="Dudley E.G."/>
            <person name="Roberts I.S."/>
            <person name="Rasko D.A."/>
            <person name="Pallen M.J."/>
            <person name="Parkhill J."/>
            <person name="Nataro J.P."/>
            <person name="Thomson N.R."/>
            <person name="Henderson I.R."/>
        </authorList>
    </citation>
    <scope>NUCLEOTIDE SEQUENCE [LARGE SCALE GENOMIC DNA]</scope>
    <source>
        <strain evidence="2">042 / EAEC</strain>
        <plasmid evidence="2">Plasmid pAA</plasmid>
    </source>
</reference>
<accession>D3H538</accession>
<dbReference type="EMBL" id="FN554767">
    <property type="protein sequence ID" value="CBG27799.1"/>
    <property type="molecule type" value="Genomic_DNA"/>
</dbReference>
<name>D3H538_ECO44</name>
<dbReference type="Proteomes" id="UP000001407">
    <property type="component" value="Plasmid pAA"/>
</dbReference>